<evidence type="ECO:0000313" key="4">
    <source>
        <dbReference type="EMBL" id="CAB5056128.1"/>
    </source>
</evidence>
<dbReference type="InterPro" id="IPR007060">
    <property type="entry name" value="FtsL/DivIC"/>
</dbReference>
<protein>
    <submittedName>
        <fullName evidence="1">Unannotated protein</fullName>
    </submittedName>
</protein>
<reference evidence="1" key="1">
    <citation type="submission" date="2020-05" db="EMBL/GenBank/DDBJ databases">
        <authorList>
            <person name="Chiriac C."/>
            <person name="Salcher M."/>
            <person name="Ghai R."/>
            <person name="Kavagutti S V."/>
        </authorList>
    </citation>
    <scope>NUCLEOTIDE SEQUENCE</scope>
</reference>
<dbReference type="EMBL" id="CAFBMV010000003">
    <property type="protein sequence ID" value="CAB4919216.1"/>
    <property type="molecule type" value="Genomic_DNA"/>
</dbReference>
<dbReference type="AlphaFoldDB" id="A0A6J6T143"/>
<evidence type="ECO:0000313" key="1">
    <source>
        <dbReference type="EMBL" id="CAB4740149.1"/>
    </source>
</evidence>
<evidence type="ECO:0000313" key="2">
    <source>
        <dbReference type="EMBL" id="CAB4855292.1"/>
    </source>
</evidence>
<gene>
    <name evidence="1" type="ORF">UFOPK2822_00121</name>
    <name evidence="2" type="ORF">UFOPK3346_00052</name>
    <name evidence="3" type="ORF">UFOPK3670_00552</name>
    <name evidence="4" type="ORF">UFOPK4308_00552</name>
</gene>
<sequence length="134" mass="14653">MARRRSGSSRRSGSPRALALGIVLFLLALMLAPPTQRYFAQRAQISAVRAHVNANNQALADAARELTLWKDPNYVKSQARSRLHFVMPGERQYIVTDPATGTTKQTTTAVAKDIASGLPWYNRLIASITETGSA</sequence>
<dbReference type="EMBL" id="CAFBLE010000001">
    <property type="protein sequence ID" value="CAB4855292.1"/>
    <property type="molecule type" value="Genomic_DNA"/>
</dbReference>
<dbReference type="EMBL" id="CAFBQL010000003">
    <property type="protein sequence ID" value="CAB5056128.1"/>
    <property type="molecule type" value="Genomic_DNA"/>
</dbReference>
<dbReference type="Pfam" id="PF04977">
    <property type="entry name" value="DivIC"/>
    <property type="match status" value="1"/>
</dbReference>
<organism evidence="1">
    <name type="scientific">freshwater metagenome</name>
    <dbReference type="NCBI Taxonomy" id="449393"/>
    <lineage>
        <taxon>unclassified sequences</taxon>
        <taxon>metagenomes</taxon>
        <taxon>ecological metagenomes</taxon>
    </lineage>
</organism>
<dbReference type="EMBL" id="CAEZZC010000001">
    <property type="protein sequence ID" value="CAB4740149.1"/>
    <property type="molecule type" value="Genomic_DNA"/>
</dbReference>
<name>A0A6J6T143_9ZZZZ</name>
<evidence type="ECO:0000313" key="3">
    <source>
        <dbReference type="EMBL" id="CAB4919216.1"/>
    </source>
</evidence>
<accession>A0A6J6T143</accession>
<proteinExistence type="predicted"/>